<dbReference type="InterPro" id="IPR051207">
    <property type="entry name" value="ComplexI_NDUFA9_subunit"/>
</dbReference>
<organism evidence="2 3">
    <name type="scientific">Halocalculus aciditolerans</name>
    <dbReference type="NCBI Taxonomy" id="1383812"/>
    <lineage>
        <taxon>Archaea</taxon>
        <taxon>Methanobacteriati</taxon>
        <taxon>Methanobacteriota</taxon>
        <taxon>Stenosarchaea group</taxon>
        <taxon>Halobacteria</taxon>
        <taxon>Halobacteriales</taxon>
        <taxon>Halobacteriaceae</taxon>
        <taxon>Halocalculus</taxon>
    </lineage>
</organism>
<evidence type="ECO:0000313" key="2">
    <source>
        <dbReference type="EMBL" id="GGL49848.1"/>
    </source>
</evidence>
<reference evidence="2" key="2">
    <citation type="submission" date="2020-09" db="EMBL/GenBank/DDBJ databases">
        <authorList>
            <person name="Sun Q."/>
            <person name="Ohkuma M."/>
        </authorList>
    </citation>
    <scope>NUCLEOTIDE SEQUENCE</scope>
    <source>
        <strain evidence="2">JCM 19596</strain>
    </source>
</reference>
<dbReference type="PANTHER" id="PTHR12126">
    <property type="entry name" value="NADH-UBIQUINONE OXIDOREDUCTASE 39 KDA SUBUNIT-RELATED"/>
    <property type="match status" value="1"/>
</dbReference>
<comment type="caution">
    <text evidence="2">The sequence shown here is derived from an EMBL/GenBank/DDBJ whole genome shotgun (WGS) entry which is preliminary data.</text>
</comment>
<dbReference type="Pfam" id="PF13460">
    <property type="entry name" value="NAD_binding_10"/>
    <property type="match status" value="1"/>
</dbReference>
<proteinExistence type="predicted"/>
<gene>
    <name evidence="2" type="ORF">GCM10009039_04970</name>
</gene>
<protein>
    <submittedName>
        <fullName evidence="2">NADH dehydrogenase</fullName>
    </submittedName>
</protein>
<evidence type="ECO:0000259" key="1">
    <source>
        <dbReference type="Pfam" id="PF13460"/>
    </source>
</evidence>
<evidence type="ECO:0000313" key="3">
    <source>
        <dbReference type="Proteomes" id="UP000607197"/>
    </source>
</evidence>
<name>A0A830FFC8_9EURY</name>
<dbReference type="CDD" id="cd05271">
    <property type="entry name" value="NDUFA9_like_SDR_a"/>
    <property type="match status" value="1"/>
</dbReference>
<accession>A0A830FFC8</accession>
<dbReference type="FunFam" id="3.40.50.720:FF:000702">
    <property type="entry name" value="NADH dehydrogenase (Ubiquinone)"/>
    <property type="match status" value="1"/>
</dbReference>
<dbReference type="PANTHER" id="PTHR12126:SF11">
    <property type="entry name" value="NADH DEHYDROGENASE [UBIQUINONE] 1 ALPHA SUBCOMPLEX SUBUNIT 9, MITOCHONDRIAL"/>
    <property type="match status" value="1"/>
</dbReference>
<dbReference type="InterPro" id="IPR036291">
    <property type="entry name" value="NAD(P)-bd_dom_sf"/>
</dbReference>
<dbReference type="Proteomes" id="UP000607197">
    <property type="component" value="Unassembled WGS sequence"/>
</dbReference>
<keyword evidence="3" id="KW-1185">Reference proteome</keyword>
<reference evidence="2" key="1">
    <citation type="journal article" date="2014" name="Int. J. Syst. Evol. Microbiol.">
        <title>Complete genome sequence of Corynebacterium casei LMG S-19264T (=DSM 44701T), isolated from a smear-ripened cheese.</title>
        <authorList>
            <consortium name="US DOE Joint Genome Institute (JGI-PGF)"/>
            <person name="Walter F."/>
            <person name="Albersmeier A."/>
            <person name="Kalinowski J."/>
            <person name="Ruckert C."/>
        </authorList>
    </citation>
    <scope>NUCLEOTIDE SEQUENCE</scope>
    <source>
        <strain evidence="2">JCM 19596</strain>
    </source>
</reference>
<dbReference type="OrthoDB" id="213145at2157"/>
<dbReference type="InterPro" id="IPR016040">
    <property type="entry name" value="NAD(P)-bd_dom"/>
</dbReference>
<dbReference type="GO" id="GO:0044877">
    <property type="term" value="F:protein-containing complex binding"/>
    <property type="evidence" value="ECO:0007669"/>
    <property type="project" value="TreeGrafter"/>
</dbReference>
<dbReference type="EMBL" id="BMPG01000001">
    <property type="protein sequence ID" value="GGL49848.1"/>
    <property type="molecule type" value="Genomic_DNA"/>
</dbReference>
<feature type="domain" description="NAD(P)-binding" evidence="1">
    <location>
        <begin position="7"/>
        <end position="153"/>
    </location>
</feature>
<dbReference type="RefSeq" id="WP_188975495.1">
    <property type="nucleotide sequence ID" value="NZ_BMPG01000001.1"/>
</dbReference>
<sequence>MQVLVVGGTGFIGQATCRALVDAGHDVAAFARNPAEADLPASVERVAGDVRNADDVVAAVEGRDAVYNLVALSPLFKPSGGYDQHFAVHVGGTENVVAACEKHDVDRLVQMSALGADPDGDTAYIASKGRAEEVVAEGDVPWTVIRPSVVFGEGGEFVSFVKRLTTPYVTALPGGGKTRFQPIWVEDIAGVLADALDARHEGGVYELGGPEVLTLADVTRLVYEAEGKSVTVLSVPMPLAAVGLEIAGSVPFLPFGGDQARSLRMDNTVTENDVTAFDRDVDDLRTLADYLQSI</sequence>
<dbReference type="AlphaFoldDB" id="A0A830FFC8"/>
<dbReference type="SUPFAM" id="SSF51735">
    <property type="entry name" value="NAD(P)-binding Rossmann-fold domains"/>
    <property type="match status" value="1"/>
</dbReference>
<dbReference type="Gene3D" id="3.40.50.720">
    <property type="entry name" value="NAD(P)-binding Rossmann-like Domain"/>
    <property type="match status" value="1"/>
</dbReference>